<evidence type="ECO:0000313" key="2">
    <source>
        <dbReference type="Proteomes" id="UP000249762"/>
    </source>
</evidence>
<dbReference type="AlphaFoldDB" id="A0A328PMD0"/>
<protein>
    <submittedName>
        <fullName evidence="1">Uncharacterized protein</fullName>
    </submittedName>
</protein>
<dbReference type="OrthoDB" id="9885640at2"/>
<evidence type="ECO:0000313" key="1">
    <source>
        <dbReference type="EMBL" id="RAO94885.1"/>
    </source>
</evidence>
<sequence>MAGDHRSAQLTGPYTAYKVSKIELQKNTRRGRASQKEGNYDLNIWMGDGTKSWSWLVLQDGTNRKPPKKDTINTVFLVKHSIAELKHEDFKLELQNSKFEAMKCKGKKYSFEKDKKGFF</sequence>
<accession>A0A328PMD0</accession>
<dbReference type="Proteomes" id="UP000249762">
    <property type="component" value="Unassembled WGS sequence"/>
</dbReference>
<reference evidence="2" key="1">
    <citation type="submission" date="2018-06" db="EMBL/GenBank/DDBJ databases">
        <authorList>
            <person name="Martinez Ocampo F."/>
            <person name="Quiroz Castaneda R.E."/>
            <person name="Rojas Lopez X."/>
        </authorList>
    </citation>
    <scope>NUCLEOTIDE SEQUENCE [LARGE SCALE GENOMIC DNA]</scope>
    <source>
        <strain evidence="2">INIFAP02</strain>
    </source>
</reference>
<comment type="caution">
    <text evidence="1">The sequence shown here is derived from an EMBL/GenBank/DDBJ whole genome shotgun (WGS) entry which is preliminary data.</text>
</comment>
<gene>
    <name evidence="1" type="ORF">DNK47_02710</name>
</gene>
<name>A0A328PMD0_9MOLU</name>
<proteinExistence type="predicted"/>
<keyword evidence="2" id="KW-1185">Reference proteome</keyword>
<dbReference type="RefSeq" id="WP_112665720.1">
    <property type="nucleotide sequence ID" value="NZ_QKVO01000013.1"/>
</dbReference>
<organism evidence="1 2">
    <name type="scientific">Mycoplasma wenyonii</name>
    <dbReference type="NCBI Taxonomy" id="65123"/>
    <lineage>
        <taxon>Bacteria</taxon>
        <taxon>Bacillati</taxon>
        <taxon>Mycoplasmatota</taxon>
        <taxon>Mollicutes</taxon>
        <taxon>Mycoplasmataceae</taxon>
        <taxon>Mycoplasma</taxon>
    </lineage>
</organism>
<dbReference type="EMBL" id="QKVO01000013">
    <property type="protein sequence ID" value="RAO94885.1"/>
    <property type="molecule type" value="Genomic_DNA"/>
</dbReference>